<proteinExistence type="predicted"/>
<evidence type="ECO:0000313" key="1">
    <source>
        <dbReference type="EMBL" id="CAB3791675.1"/>
    </source>
</evidence>
<evidence type="ECO:0000313" key="2">
    <source>
        <dbReference type="Proteomes" id="UP000494119"/>
    </source>
</evidence>
<name>A0A6J5G4X2_9BURK</name>
<accession>A0A6J5G4X2</accession>
<protein>
    <submittedName>
        <fullName evidence="1">Uncharacterized protein</fullName>
    </submittedName>
</protein>
<dbReference type="EMBL" id="CADIKL010000015">
    <property type="protein sequence ID" value="CAB3791675.1"/>
    <property type="molecule type" value="Genomic_DNA"/>
</dbReference>
<dbReference type="AlphaFoldDB" id="A0A6J5G4X2"/>
<gene>
    <name evidence="1" type="ORF">LMG28688_03352</name>
</gene>
<organism evidence="1 2">
    <name type="scientific">Paraburkholderia caffeinitolerans</name>
    <dbReference type="NCBI Taxonomy" id="1723730"/>
    <lineage>
        <taxon>Bacteria</taxon>
        <taxon>Pseudomonadati</taxon>
        <taxon>Pseudomonadota</taxon>
        <taxon>Betaproteobacteria</taxon>
        <taxon>Burkholderiales</taxon>
        <taxon>Burkholderiaceae</taxon>
        <taxon>Paraburkholderia</taxon>
    </lineage>
</organism>
<sequence length="314" mass="33280">MCVCAGFSGPGVFASGTSSAAGGLAATSTLSAELASAFAPNPEVVRLPLAQLAGALPPGPTLRLYAITDQPGLYVLHAPSLAAQGAMFSRVVALIERRDMPHDRVVSMSAVAANARRFGEDPAGLTAGNNFSAAQIAQFFEVAQRQHANLTEGERALQTLLVQWGLIRQEAGAGGEGGMTWRAASSRDFLVTIPGLGKGPAGEMIDAEVRAAILSHELGHWRYFSDPAYAHACRAFWWHQLTYTEREALTEELAGMGYDPSDRIVIDELQAYLLHTPARYMPLADLPGAGGVDIARVKRGLELSVRNAGQNAGQ</sequence>
<dbReference type="Proteomes" id="UP000494119">
    <property type="component" value="Unassembled WGS sequence"/>
</dbReference>
<keyword evidence="2" id="KW-1185">Reference proteome</keyword>
<reference evidence="1 2" key="1">
    <citation type="submission" date="2020-04" db="EMBL/GenBank/DDBJ databases">
        <authorList>
            <person name="De Canck E."/>
        </authorList>
    </citation>
    <scope>NUCLEOTIDE SEQUENCE [LARGE SCALE GENOMIC DNA]</scope>
    <source>
        <strain evidence="1 2">LMG 28688</strain>
    </source>
</reference>